<keyword evidence="1" id="KW-0378">Hydrolase</keyword>
<protein>
    <recommendedName>
        <fullName evidence="4">Chitin-binding type-3 domain-containing protein</fullName>
    </recommendedName>
</protein>
<dbReference type="AlphaFoldDB" id="A0A9P7A0W3"/>
<gene>
    <name evidence="5" type="ORF">EV702DRAFT_1195363</name>
</gene>
<evidence type="ECO:0000313" key="5">
    <source>
        <dbReference type="EMBL" id="KAG1779411.1"/>
    </source>
</evidence>
<feature type="domain" description="Chitin-binding type-3" evidence="4">
    <location>
        <begin position="178"/>
        <end position="221"/>
    </location>
</feature>
<feature type="chain" id="PRO_5040434050" description="Chitin-binding type-3 domain-containing protein" evidence="3">
    <location>
        <begin position="22"/>
        <end position="225"/>
    </location>
</feature>
<feature type="domain" description="Chitin-binding type-3" evidence="4">
    <location>
        <begin position="119"/>
        <end position="162"/>
    </location>
</feature>
<feature type="region of interest" description="Disordered" evidence="2">
    <location>
        <begin position="25"/>
        <end position="116"/>
    </location>
</feature>
<organism evidence="5 6">
    <name type="scientific">Suillus placidus</name>
    <dbReference type="NCBI Taxonomy" id="48579"/>
    <lineage>
        <taxon>Eukaryota</taxon>
        <taxon>Fungi</taxon>
        <taxon>Dikarya</taxon>
        <taxon>Basidiomycota</taxon>
        <taxon>Agaricomycotina</taxon>
        <taxon>Agaricomycetes</taxon>
        <taxon>Agaricomycetidae</taxon>
        <taxon>Boletales</taxon>
        <taxon>Suillineae</taxon>
        <taxon>Suillaceae</taxon>
        <taxon>Suillus</taxon>
    </lineage>
</organism>
<dbReference type="OrthoDB" id="3012298at2759"/>
<proteinExistence type="predicted"/>
<dbReference type="GO" id="GO:0030246">
    <property type="term" value="F:carbohydrate binding"/>
    <property type="evidence" value="ECO:0007669"/>
    <property type="project" value="InterPro"/>
</dbReference>
<dbReference type="EMBL" id="JABBWD010000012">
    <property type="protein sequence ID" value="KAG1779411.1"/>
    <property type="molecule type" value="Genomic_DNA"/>
</dbReference>
<keyword evidence="3" id="KW-0732">Signal</keyword>
<dbReference type="Gene3D" id="2.10.10.20">
    <property type="entry name" value="Carbohydrate-binding module superfamily 5/12"/>
    <property type="match status" value="2"/>
</dbReference>
<dbReference type="Proteomes" id="UP000714275">
    <property type="component" value="Unassembled WGS sequence"/>
</dbReference>
<name>A0A9P7A0W3_9AGAM</name>
<dbReference type="GO" id="GO:0004553">
    <property type="term" value="F:hydrolase activity, hydrolyzing O-glycosyl compounds"/>
    <property type="evidence" value="ECO:0007669"/>
    <property type="project" value="InterPro"/>
</dbReference>
<sequence length="225" mass="23580">MYSKFISVAFVLAATLAPTSAAVFPRGDNEVTPTPPMMPTVTPTTTLTPTTTSSSSTTPKTSTTPSPTTTLTPTTTTKPPTTTPTPTTTVTPTVRPTETVKPDGHPNKASAPSVPCDGVQPWQANLAYSAGAQVIFNNQLWTASQWSYNNNPESAAGAWTLNGACNQPISNKVDCTGIPAWNKSTAYPGGSKVTFNGHLWISTQWTESNSPGDTSGTWKDLGACN</sequence>
<feature type="signal peptide" evidence="3">
    <location>
        <begin position="1"/>
        <end position="21"/>
    </location>
</feature>
<evidence type="ECO:0000259" key="4">
    <source>
        <dbReference type="SMART" id="SM00495"/>
    </source>
</evidence>
<dbReference type="SUPFAM" id="SSF51055">
    <property type="entry name" value="Carbohydrate binding domain"/>
    <property type="match status" value="2"/>
</dbReference>
<dbReference type="GO" id="GO:0005576">
    <property type="term" value="C:extracellular region"/>
    <property type="evidence" value="ECO:0007669"/>
    <property type="project" value="InterPro"/>
</dbReference>
<comment type="caution">
    <text evidence="5">The sequence shown here is derived from an EMBL/GenBank/DDBJ whole genome shotgun (WGS) entry which is preliminary data.</text>
</comment>
<evidence type="ECO:0000256" key="3">
    <source>
        <dbReference type="SAM" id="SignalP"/>
    </source>
</evidence>
<accession>A0A9P7A0W3</accession>
<dbReference type="InterPro" id="IPR003610">
    <property type="entry name" value="CBM5/12"/>
</dbReference>
<keyword evidence="6" id="KW-1185">Reference proteome</keyword>
<evidence type="ECO:0000256" key="1">
    <source>
        <dbReference type="ARBA" id="ARBA00022801"/>
    </source>
</evidence>
<evidence type="ECO:0000313" key="6">
    <source>
        <dbReference type="Proteomes" id="UP000714275"/>
    </source>
</evidence>
<evidence type="ECO:0000256" key="2">
    <source>
        <dbReference type="SAM" id="MobiDB-lite"/>
    </source>
</evidence>
<dbReference type="CDD" id="cd12215">
    <property type="entry name" value="ChiC_BD"/>
    <property type="match status" value="2"/>
</dbReference>
<dbReference type="InterPro" id="IPR036573">
    <property type="entry name" value="CBM_sf_5/12"/>
</dbReference>
<dbReference type="GO" id="GO:0005975">
    <property type="term" value="P:carbohydrate metabolic process"/>
    <property type="evidence" value="ECO:0007669"/>
    <property type="project" value="InterPro"/>
</dbReference>
<reference evidence="5" key="1">
    <citation type="journal article" date="2020" name="New Phytol.">
        <title>Comparative genomics reveals dynamic genome evolution in host specialist ectomycorrhizal fungi.</title>
        <authorList>
            <person name="Lofgren L.A."/>
            <person name="Nguyen N.H."/>
            <person name="Vilgalys R."/>
            <person name="Ruytinx J."/>
            <person name="Liao H.L."/>
            <person name="Branco S."/>
            <person name="Kuo A."/>
            <person name="LaButti K."/>
            <person name="Lipzen A."/>
            <person name="Andreopoulos W."/>
            <person name="Pangilinan J."/>
            <person name="Riley R."/>
            <person name="Hundley H."/>
            <person name="Na H."/>
            <person name="Barry K."/>
            <person name="Grigoriev I.V."/>
            <person name="Stajich J.E."/>
            <person name="Kennedy P.G."/>
        </authorList>
    </citation>
    <scope>NUCLEOTIDE SEQUENCE</scope>
    <source>
        <strain evidence="5">DOB743</strain>
    </source>
</reference>
<dbReference type="SMART" id="SM00495">
    <property type="entry name" value="ChtBD3"/>
    <property type="match status" value="2"/>
</dbReference>
<feature type="compositionally biased region" description="Low complexity" evidence="2">
    <location>
        <begin position="39"/>
        <end position="93"/>
    </location>
</feature>